<keyword evidence="1" id="KW-0614">Plasmid</keyword>
<dbReference type="RefSeq" id="WP_005742882.1">
    <property type="nucleotide sequence ID" value="NZ_CP031226.1"/>
</dbReference>
<evidence type="ECO:0000313" key="1">
    <source>
        <dbReference type="EMBL" id="AXH60044.1"/>
    </source>
</evidence>
<reference evidence="1 2" key="1">
    <citation type="journal article" date="2011" name="PLoS Pathog.">
        <title>Dynamic evolution of pathogenicity revealed by sequencing and comparative genomics of 19 Pseudomonas syringae isolates.</title>
        <authorList>
            <person name="Baltrus D.A."/>
            <person name="Nishimura M.T."/>
            <person name="Romanchuk A."/>
            <person name="Chang J.H."/>
            <person name="Mukhtar M.S."/>
            <person name="Cherkis K."/>
            <person name="Roach J."/>
            <person name="Grant S.R."/>
            <person name="Jones C.D."/>
            <person name="Dangl J.L."/>
        </authorList>
    </citation>
    <scope>NUCLEOTIDE SEQUENCE [LARGE SCALE GENOMIC DNA]</scope>
    <source>
        <strain evidence="1 2">M301315</strain>
    </source>
</reference>
<dbReference type="GeneID" id="39473884"/>
<accession>A0AAD0PWH3</accession>
<proteinExistence type="predicted"/>
<dbReference type="AlphaFoldDB" id="A0AAD0PWH3"/>
<dbReference type="EMBL" id="CP031226">
    <property type="protein sequence ID" value="AXH60044.1"/>
    <property type="molecule type" value="Genomic_DNA"/>
</dbReference>
<dbReference type="Proteomes" id="UP000006426">
    <property type="component" value="Plasmid pmppla107"/>
</dbReference>
<protein>
    <submittedName>
        <fullName evidence="1">Uncharacterized protein</fullName>
    </submittedName>
</protein>
<name>A0AAD0PWH3_PSEAV</name>
<organism evidence="1 2">
    <name type="scientific">Pseudomonas amygdali pv. lachrymans str. M301315</name>
    <dbReference type="NCBI Taxonomy" id="629260"/>
    <lineage>
        <taxon>Bacteria</taxon>
        <taxon>Pseudomonadati</taxon>
        <taxon>Pseudomonadota</taxon>
        <taxon>Gammaproteobacteria</taxon>
        <taxon>Pseudomonadales</taxon>
        <taxon>Pseudomonadaceae</taxon>
        <taxon>Pseudomonas</taxon>
        <taxon>Pseudomonas amygdali</taxon>
    </lineage>
</organism>
<gene>
    <name evidence="1" type="ORF">PLA107_032995</name>
</gene>
<geneLocation type="plasmid" evidence="2">
    <name>pmppla107</name>
</geneLocation>
<evidence type="ECO:0000313" key="2">
    <source>
        <dbReference type="Proteomes" id="UP000006426"/>
    </source>
</evidence>
<sequence length="92" mass="10393">MSSFDIRRFVGDLKGAGVVISNESDLISRVSAAKDPERELSRHFTQGRTLHVSFAVDHNRPENGLIQVFKDNGLDDGWSYREFKQNAKQIGE</sequence>